<dbReference type="PROSITE" id="PS50330">
    <property type="entry name" value="UIM"/>
    <property type="match status" value="1"/>
</dbReference>
<feature type="region of interest" description="Disordered" evidence="1">
    <location>
        <begin position="366"/>
        <end position="387"/>
    </location>
</feature>
<dbReference type="SUPFAM" id="SSF160443">
    <property type="entry name" value="SMR domain-like"/>
    <property type="match status" value="1"/>
</dbReference>
<feature type="compositionally biased region" description="Basic and acidic residues" evidence="1">
    <location>
        <begin position="371"/>
        <end position="387"/>
    </location>
</feature>
<feature type="compositionally biased region" description="Polar residues" evidence="1">
    <location>
        <begin position="178"/>
        <end position="188"/>
    </location>
</feature>
<dbReference type="EMBL" id="HBGN01013771">
    <property type="protein sequence ID" value="CAD9325781.1"/>
    <property type="molecule type" value="Transcribed_RNA"/>
</dbReference>
<reference evidence="3" key="1">
    <citation type="submission" date="2021-01" db="EMBL/GenBank/DDBJ databases">
        <authorList>
            <person name="Corre E."/>
            <person name="Pelletier E."/>
            <person name="Niang G."/>
            <person name="Scheremetjew M."/>
            <person name="Finn R."/>
            <person name="Kale V."/>
            <person name="Holt S."/>
            <person name="Cochrane G."/>
            <person name="Meng A."/>
            <person name="Brown T."/>
            <person name="Cohen L."/>
        </authorList>
    </citation>
    <scope>NUCLEOTIDE SEQUENCE</scope>
    <source>
        <strain evidence="3">Pop2</strain>
    </source>
</reference>
<evidence type="ECO:0000259" key="2">
    <source>
        <dbReference type="PROSITE" id="PS50828"/>
    </source>
</evidence>
<dbReference type="InterPro" id="IPR003903">
    <property type="entry name" value="UIM_dom"/>
</dbReference>
<name>A0A6U3ZE69_9STRA</name>
<gene>
    <name evidence="3" type="ORF">DBRI1063_LOCUS8803</name>
</gene>
<dbReference type="AlphaFoldDB" id="A0A6U3ZE69"/>
<organism evidence="3">
    <name type="scientific">Ditylum brightwellii</name>
    <dbReference type="NCBI Taxonomy" id="49249"/>
    <lineage>
        <taxon>Eukaryota</taxon>
        <taxon>Sar</taxon>
        <taxon>Stramenopiles</taxon>
        <taxon>Ochrophyta</taxon>
        <taxon>Bacillariophyta</taxon>
        <taxon>Mediophyceae</taxon>
        <taxon>Lithodesmiophycidae</taxon>
        <taxon>Lithodesmiales</taxon>
        <taxon>Lithodesmiaceae</taxon>
        <taxon>Ditylum</taxon>
    </lineage>
</organism>
<feature type="domain" description="Smr" evidence="2">
    <location>
        <begin position="47"/>
        <end position="142"/>
    </location>
</feature>
<dbReference type="InterPro" id="IPR036063">
    <property type="entry name" value="Smr_dom_sf"/>
</dbReference>
<accession>A0A6U3ZE69</accession>
<feature type="region of interest" description="Disordered" evidence="1">
    <location>
        <begin position="1"/>
        <end position="25"/>
    </location>
</feature>
<dbReference type="PROSITE" id="PS50828">
    <property type="entry name" value="SMR"/>
    <property type="match status" value="1"/>
</dbReference>
<protein>
    <recommendedName>
        <fullName evidence="2">Smr domain-containing protein</fullName>
    </recommendedName>
</protein>
<evidence type="ECO:0000313" key="3">
    <source>
        <dbReference type="EMBL" id="CAD9325781.1"/>
    </source>
</evidence>
<feature type="region of interest" description="Disordered" evidence="1">
    <location>
        <begin position="178"/>
        <end position="201"/>
    </location>
</feature>
<dbReference type="Pfam" id="PF01713">
    <property type="entry name" value="Smr"/>
    <property type="match status" value="1"/>
</dbReference>
<dbReference type="InterPro" id="IPR002625">
    <property type="entry name" value="Smr_dom"/>
</dbReference>
<proteinExistence type="predicted"/>
<sequence length="387" mass="44009">MPKRRPQSQHAQKLQPESAGGTLRKQPPILNQSLLSSQHQQQYGYKIDLHGMNERVAISSLSRFFEQCRKTYDQKQRQLLHDKTPRRHKTNNNNRWALVITGSGAHGMSGPVLRTAVQSILNRRQMTYSMNKGRGSFTVDIASGFDLYSSDVDCVDSKVVVVGQDDPCTLPLRKQKLPTATQSTVTSAPTPNPLSSSFNPLPTEIAKHEAHVRQIKQLSSNEYNTNRAMKQKDVKLYNLALEESVALADEVQSLSQKEEDELNQILQLSTLEEQKKSKEEKELECILELSKLDCTKEEDEEDEEVKQALLLSLQQQEEQEETQKEKEEEEMLKMAMEQSLQSNEEEERLMQEAMEISLLFSSCAAAADCDPPPRQDSDHHRVGSDDW</sequence>
<feature type="region of interest" description="Disordered" evidence="1">
    <location>
        <begin position="312"/>
        <end position="348"/>
    </location>
</feature>
<evidence type="ECO:0000256" key="1">
    <source>
        <dbReference type="SAM" id="MobiDB-lite"/>
    </source>
</evidence>
<dbReference type="SMART" id="SM00726">
    <property type="entry name" value="UIM"/>
    <property type="match status" value="4"/>
</dbReference>
<dbReference type="Gene3D" id="3.30.1370.110">
    <property type="match status" value="1"/>
</dbReference>